<accession>A0A7G7G5U9</accession>
<feature type="signal peptide" evidence="1">
    <location>
        <begin position="1"/>
        <end position="20"/>
    </location>
</feature>
<evidence type="ECO:0000313" key="3">
    <source>
        <dbReference type="Proteomes" id="UP000515237"/>
    </source>
</evidence>
<sequence>MKNIFTLLFLLLLLSQCQSAPGSKDETRAAKTQALVVVSTIQEKVYDQPSVKGLGIALVQPQETL</sequence>
<evidence type="ECO:0000313" key="2">
    <source>
        <dbReference type="EMBL" id="QNF32533.1"/>
    </source>
</evidence>
<gene>
    <name evidence="2" type="ORF">HUW51_07260</name>
</gene>
<dbReference type="AlphaFoldDB" id="A0A7G7G5U9"/>
<evidence type="ECO:0000256" key="1">
    <source>
        <dbReference type="SAM" id="SignalP"/>
    </source>
</evidence>
<proteinExistence type="predicted"/>
<feature type="chain" id="PRO_5028995789" description="Efflux RND transporter periplasmic adaptor subunit" evidence="1">
    <location>
        <begin position="21"/>
        <end position="65"/>
    </location>
</feature>
<name>A0A7G7G5U9_9BACT</name>
<dbReference type="RefSeq" id="WP_185273311.1">
    <property type="nucleotide sequence ID" value="NZ_CP055156.1"/>
</dbReference>
<dbReference type="EMBL" id="CP055156">
    <property type="protein sequence ID" value="QNF32533.1"/>
    <property type="molecule type" value="Genomic_DNA"/>
</dbReference>
<protein>
    <recommendedName>
        <fullName evidence="4">Efflux RND transporter periplasmic adaptor subunit</fullName>
    </recommendedName>
</protein>
<reference evidence="2 3" key="1">
    <citation type="journal article" date="2018" name="Int. J. Syst. Evol. Microbiol.">
        <title>Adhaeribacter swui sp. nov., isolated from wet mud.</title>
        <authorList>
            <person name="Kim D.U."/>
            <person name="Kim K.W."/>
            <person name="Kang M.S."/>
            <person name="Kim J.Y."/>
            <person name="Jang J.H."/>
            <person name="Kim M.K."/>
        </authorList>
    </citation>
    <scope>NUCLEOTIDE SEQUENCE [LARGE SCALE GENOMIC DNA]</scope>
    <source>
        <strain evidence="2 3">KCTC 52873</strain>
    </source>
</reference>
<dbReference type="KEGG" id="aswu:HUW51_07260"/>
<keyword evidence="1" id="KW-0732">Signal</keyword>
<organism evidence="2 3">
    <name type="scientific">Adhaeribacter swui</name>
    <dbReference type="NCBI Taxonomy" id="2086471"/>
    <lineage>
        <taxon>Bacteria</taxon>
        <taxon>Pseudomonadati</taxon>
        <taxon>Bacteroidota</taxon>
        <taxon>Cytophagia</taxon>
        <taxon>Cytophagales</taxon>
        <taxon>Hymenobacteraceae</taxon>
        <taxon>Adhaeribacter</taxon>
    </lineage>
</organism>
<keyword evidence="3" id="KW-1185">Reference proteome</keyword>
<evidence type="ECO:0008006" key="4">
    <source>
        <dbReference type="Google" id="ProtNLM"/>
    </source>
</evidence>
<dbReference type="Proteomes" id="UP000515237">
    <property type="component" value="Chromosome"/>
</dbReference>